<name>A0A4P7A2D7_9BACL</name>
<evidence type="ECO:0000313" key="3">
    <source>
        <dbReference type="Proteomes" id="UP000294292"/>
    </source>
</evidence>
<dbReference type="EMBL" id="CP038015">
    <property type="protein sequence ID" value="QBP43017.1"/>
    <property type="molecule type" value="Genomic_DNA"/>
</dbReference>
<evidence type="ECO:0000313" key="2">
    <source>
        <dbReference type="EMBL" id="QBP43017.1"/>
    </source>
</evidence>
<organism evidence="2 3">
    <name type="scientific">Paenisporosarcina antarctica</name>
    <dbReference type="NCBI Taxonomy" id="417367"/>
    <lineage>
        <taxon>Bacteria</taxon>
        <taxon>Bacillati</taxon>
        <taxon>Bacillota</taxon>
        <taxon>Bacilli</taxon>
        <taxon>Bacillales</taxon>
        <taxon>Caryophanaceae</taxon>
        <taxon>Paenisporosarcina</taxon>
    </lineage>
</organism>
<proteinExistence type="predicted"/>
<keyword evidence="1" id="KW-0812">Transmembrane</keyword>
<sequence length="61" mass="6987">MTRTNEQKTVAVIKKGIGFGTCLSMVISYTAYQSIGWAILHGFLGWLYVIYYMIKYAPELF</sequence>
<keyword evidence="3" id="KW-1185">Reference proteome</keyword>
<protein>
    <submittedName>
        <fullName evidence="2">Uncharacterized protein</fullName>
    </submittedName>
</protein>
<gene>
    <name evidence="2" type="ORF">E2636_02860</name>
</gene>
<evidence type="ECO:0000256" key="1">
    <source>
        <dbReference type="SAM" id="Phobius"/>
    </source>
</evidence>
<dbReference type="AlphaFoldDB" id="A0A4P7A2D7"/>
<dbReference type="Proteomes" id="UP000294292">
    <property type="component" value="Chromosome"/>
</dbReference>
<feature type="transmembrane region" description="Helical" evidence="1">
    <location>
        <begin position="35"/>
        <end position="54"/>
    </location>
</feature>
<reference evidence="2 3" key="1">
    <citation type="submission" date="2019-03" db="EMBL/GenBank/DDBJ databases">
        <title>Complete genome sequence of Paenisporosarcina antarctica CGMCC 1.6503T.</title>
        <authorList>
            <person name="Rong J.-C."/>
            <person name="Chi N.-Y."/>
            <person name="Zhang Q.-F."/>
        </authorList>
    </citation>
    <scope>NUCLEOTIDE SEQUENCE [LARGE SCALE GENOMIC DNA]</scope>
    <source>
        <strain evidence="2 3">CGMCC 1.6503</strain>
    </source>
</reference>
<accession>A0A4P7A2D7</accession>
<keyword evidence="1" id="KW-0472">Membrane</keyword>
<dbReference type="KEGG" id="panc:E2636_02860"/>
<keyword evidence="1" id="KW-1133">Transmembrane helix</keyword>
<dbReference type="OrthoDB" id="287788at2"/>